<dbReference type="OrthoDB" id="9801525at2"/>
<proteinExistence type="inferred from homology"/>
<evidence type="ECO:0000259" key="6">
    <source>
        <dbReference type="Pfam" id="PF12637"/>
    </source>
</evidence>
<dbReference type="InterPro" id="IPR023806">
    <property type="entry name" value="CHP03905"/>
</dbReference>
<dbReference type="InterPro" id="IPR024434">
    <property type="entry name" value="TSCPD_dom"/>
</dbReference>
<dbReference type="KEGG" id="gbm:Gbem_2812"/>
<dbReference type="Proteomes" id="UP000008825">
    <property type="component" value="Chromosome"/>
</dbReference>
<evidence type="ECO:0000256" key="5">
    <source>
        <dbReference type="ARBA" id="ARBA00047754"/>
    </source>
</evidence>
<dbReference type="STRING" id="404380.Gbem_2812"/>
<dbReference type="HOGENOM" id="CLU_176133_0_0_7"/>
<evidence type="ECO:0000256" key="2">
    <source>
        <dbReference type="ARBA" id="ARBA00012274"/>
    </source>
</evidence>
<comment type="catalytic activity">
    <reaction evidence="5">
        <text>a 2'-deoxyribonucleoside 5'-diphosphate + [thioredoxin]-disulfide + H2O = a ribonucleoside 5'-diphosphate + [thioredoxin]-dithiol</text>
        <dbReference type="Rhea" id="RHEA:23252"/>
        <dbReference type="Rhea" id="RHEA-COMP:10698"/>
        <dbReference type="Rhea" id="RHEA-COMP:10700"/>
        <dbReference type="ChEBI" id="CHEBI:15377"/>
        <dbReference type="ChEBI" id="CHEBI:29950"/>
        <dbReference type="ChEBI" id="CHEBI:50058"/>
        <dbReference type="ChEBI" id="CHEBI:57930"/>
        <dbReference type="ChEBI" id="CHEBI:73316"/>
        <dbReference type="EC" id="1.17.4.1"/>
    </reaction>
</comment>
<protein>
    <recommendedName>
        <fullName evidence="2">ribonucleoside-diphosphate reductase</fullName>
        <ecNumber evidence="2">1.17.4.1</ecNumber>
    </recommendedName>
</protein>
<dbReference type="eggNOG" id="ENOG5032YE7">
    <property type="taxonomic scope" value="Bacteria"/>
</dbReference>
<reference evidence="7 8" key="2">
    <citation type="journal article" date="2010" name="BMC Genomics">
        <title>The genome of Geobacter bemidjiensis, exemplar for the subsurface clade of Geobacter species that predominate in Fe(III)-reducing subsurface environments.</title>
        <authorList>
            <person name="Aklujkar M."/>
            <person name="Young N.D."/>
            <person name="Holmes D."/>
            <person name="Chavan M."/>
            <person name="Risso C."/>
            <person name="Kiss H.E."/>
            <person name="Han C.S."/>
            <person name="Land M.L."/>
            <person name="Lovley D.R."/>
        </authorList>
    </citation>
    <scope>NUCLEOTIDE SEQUENCE [LARGE SCALE GENOMIC DNA]</scope>
    <source>
        <strain evidence="8">ATCC BAA-1014 / DSM 16622 / JCM 12645 / Bem</strain>
    </source>
</reference>
<accession>B5EIB4</accession>
<evidence type="ECO:0000256" key="4">
    <source>
        <dbReference type="ARBA" id="ARBA00022741"/>
    </source>
</evidence>
<dbReference type="EMBL" id="CP001124">
    <property type="protein sequence ID" value="ACH39816.2"/>
    <property type="molecule type" value="Genomic_DNA"/>
</dbReference>
<dbReference type="Pfam" id="PF12637">
    <property type="entry name" value="TSCPD"/>
    <property type="match status" value="1"/>
</dbReference>
<evidence type="ECO:0000256" key="3">
    <source>
        <dbReference type="ARBA" id="ARBA00022634"/>
    </source>
</evidence>
<organism evidence="7 8">
    <name type="scientific">Citrifermentans bemidjiense (strain ATCC BAA-1014 / DSM 16622 / JCM 12645 / Bem)</name>
    <name type="common">Geobacter bemidjiensis</name>
    <dbReference type="NCBI Taxonomy" id="404380"/>
    <lineage>
        <taxon>Bacteria</taxon>
        <taxon>Pseudomonadati</taxon>
        <taxon>Thermodesulfobacteriota</taxon>
        <taxon>Desulfuromonadia</taxon>
        <taxon>Geobacterales</taxon>
        <taxon>Geobacteraceae</taxon>
        <taxon>Citrifermentans</taxon>
    </lineage>
</organism>
<keyword evidence="4" id="KW-0547">Nucleotide-binding</keyword>
<evidence type="ECO:0000256" key="1">
    <source>
        <dbReference type="ARBA" id="ARBA00007405"/>
    </source>
</evidence>
<name>B5EIB4_CITBB</name>
<reference evidence="7 8" key="1">
    <citation type="submission" date="2008-07" db="EMBL/GenBank/DDBJ databases">
        <title>Complete sequence of Geobacter bemidjiensis BEM.</title>
        <authorList>
            <consortium name="US DOE Joint Genome Institute"/>
            <person name="Lucas S."/>
            <person name="Copeland A."/>
            <person name="Lapidus A."/>
            <person name="Glavina del Rio T."/>
            <person name="Dalin E."/>
            <person name="Tice H."/>
            <person name="Bruce D."/>
            <person name="Goodwin L."/>
            <person name="Pitluck S."/>
            <person name="Kiss H."/>
            <person name="Brettin T."/>
            <person name="Detter J.C."/>
            <person name="Han C."/>
            <person name="Kuske C.R."/>
            <person name="Schmutz J."/>
            <person name="Larimer F."/>
            <person name="Land M."/>
            <person name="Hauser L."/>
            <person name="Kyrpides N."/>
            <person name="Lykidis A."/>
            <person name="Lovley D."/>
            <person name="Richardson P."/>
        </authorList>
    </citation>
    <scope>NUCLEOTIDE SEQUENCE [LARGE SCALE GENOMIC DNA]</scope>
    <source>
        <strain evidence="8">ATCC BAA-1014 / DSM 16622 / JCM 12645 / Bem</strain>
    </source>
</reference>
<sequence length="85" mass="8850">MKISYKTSGSCASRIEIEIDNGLIVDTTFVDGCAGNTKAVAALVRGMEVSEAVRRLKGIACQGDTSCPDQLAQALEKAQSDALAS</sequence>
<dbReference type="GO" id="GO:0000166">
    <property type="term" value="F:nucleotide binding"/>
    <property type="evidence" value="ECO:0007669"/>
    <property type="project" value="UniProtKB-KW"/>
</dbReference>
<evidence type="ECO:0000313" key="8">
    <source>
        <dbReference type="Proteomes" id="UP000008825"/>
    </source>
</evidence>
<dbReference type="GO" id="GO:0004748">
    <property type="term" value="F:ribonucleoside-diphosphate reductase activity, thioredoxin disulfide as acceptor"/>
    <property type="evidence" value="ECO:0007669"/>
    <property type="project" value="UniProtKB-EC"/>
</dbReference>
<dbReference type="GO" id="GO:0071897">
    <property type="term" value="P:DNA biosynthetic process"/>
    <property type="evidence" value="ECO:0007669"/>
    <property type="project" value="UniProtKB-KW"/>
</dbReference>
<evidence type="ECO:0000313" key="7">
    <source>
        <dbReference type="EMBL" id="ACH39816.2"/>
    </source>
</evidence>
<dbReference type="EC" id="1.17.4.1" evidence="2"/>
<feature type="domain" description="TSCPD" evidence="6">
    <location>
        <begin position="5"/>
        <end position="78"/>
    </location>
</feature>
<keyword evidence="3" id="KW-0237">DNA synthesis</keyword>
<comment type="similarity">
    <text evidence="1">Belongs to the ribonucleoside diphosphate reductase class-2 family.</text>
</comment>
<dbReference type="NCBIfam" id="TIGR03905">
    <property type="entry name" value="TIGR03905_4_Cys"/>
    <property type="match status" value="1"/>
</dbReference>
<dbReference type="AlphaFoldDB" id="B5EIB4"/>
<gene>
    <name evidence="7" type="ordered locus">Gbem_2812</name>
</gene>
<keyword evidence="8" id="KW-1185">Reference proteome</keyword>